<dbReference type="InterPro" id="IPR043519">
    <property type="entry name" value="NT_sf"/>
</dbReference>
<evidence type="ECO:0000313" key="8">
    <source>
        <dbReference type="Proteomes" id="UP000308197"/>
    </source>
</evidence>
<evidence type="ECO:0000256" key="4">
    <source>
        <dbReference type="RuleBase" id="RU003953"/>
    </source>
</evidence>
<dbReference type="GO" id="GO:0052927">
    <property type="term" value="F:CC tRNA cytidylyltransferase activity"/>
    <property type="evidence" value="ECO:0007669"/>
    <property type="project" value="TreeGrafter"/>
</dbReference>
<gene>
    <name evidence="7" type="ORF">K466DRAFT_590513</name>
</gene>
<dbReference type="GO" id="GO:0001680">
    <property type="term" value="P:tRNA 3'-terminal CCA addition"/>
    <property type="evidence" value="ECO:0007669"/>
    <property type="project" value="UniProtKB-ARBA"/>
</dbReference>
<dbReference type="Proteomes" id="UP000308197">
    <property type="component" value="Unassembled WGS sequence"/>
</dbReference>
<dbReference type="PANTHER" id="PTHR13734">
    <property type="entry name" value="TRNA-NUCLEOTIDYLTRANSFERASE"/>
    <property type="match status" value="1"/>
</dbReference>
<dbReference type="Pfam" id="PF01743">
    <property type="entry name" value="PolyA_pol"/>
    <property type="match status" value="1"/>
</dbReference>
<dbReference type="GO" id="GO:0003723">
    <property type="term" value="F:RNA binding"/>
    <property type="evidence" value="ECO:0007669"/>
    <property type="project" value="UniProtKB-KW"/>
</dbReference>
<feature type="domain" description="Poly A polymerase head" evidence="6">
    <location>
        <begin position="69"/>
        <end position="208"/>
    </location>
</feature>
<evidence type="ECO:0000313" key="7">
    <source>
        <dbReference type="EMBL" id="TFK82450.1"/>
    </source>
</evidence>
<proteinExistence type="inferred from homology"/>
<dbReference type="SUPFAM" id="SSF81301">
    <property type="entry name" value="Nucleotidyltransferase"/>
    <property type="match status" value="1"/>
</dbReference>
<dbReference type="STRING" id="1314778.A0A5C3P2D2"/>
<evidence type="ECO:0000256" key="2">
    <source>
        <dbReference type="ARBA" id="ARBA00022679"/>
    </source>
</evidence>
<evidence type="ECO:0000256" key="1">
    <source>
        <dbReference type="ARBA" id="ARBA00007265"/>
    </source>
</evidence>
<dbReference type="InParanoid" id="A0A5C3P2D2"/>
<dbReference type="Gene3D" id="3.30.460.10">
    <property type="entry name" value="Beta Polymerase, domain 2"/>
    <property type="match status" value="1"/>
</dbReference>
<dbReference type="GO" id="GO:0052929">
    <property type="term" value="F:ATP:3'-cytidine-cytidine-tRNA adenylyltransferase activity"/>
    <property type="evidence" value="ECO:0007669"/>
    <property type="project" value="TreeGrafter"/>
</dbReference>
<keyword evidence="2 4" id="KW-0808">Transferase</keyword>
<dbReference type="PANTHER" id="PTHR13734:SF5">
    <property type="entry name" value="CCA TRNA NUCLEOTIDYLTRANSFERASE, MITOCHONDRIAL"/>
    <property type="match status" value="1"/>
</dbReference>
<accession>A0A5C3P2D2</accession>
<dbReference type="Gene3D" id="1.10.3090.10">
    <property type="entry name" value="cca-adding enzyme, domain 2"/>
    <property type="match status" value="1"/>
</dbReference>
<reference evidence="7 8" key="1">
    <citation type="journal article" date="2019" name="Nat. Ecol. Evol.">
        <title>Megaphylogeny resolves global patterns of mushroom evolution.</title>
        <authorList>
            <person name="Varga T."/>
            <person name="Krizsan K."/>
            <person name="Foldi C."/>
            <person name="Dima B."/>
            <person name="Sanchez-Garcia M."/>
            <person name="Sanchez-Ramirez S."/>
            <person name="Szollosi G.J."/>
            <person name="Szarkandi J.G."/>
            <person name="Papp V."/>
            <person name="Albert L."/>
            <person name="Andreopoulos W."/>
            <person name="Angelini C."/>
            <person name="Antonin V."/>
            <person name="Barry K.W."/>
            <person name="Bougher N.L."/>
            <person name="Buchanan P."/>
            <person name="Buyck B."/>
            <person name="Bense V."/>
            <person name="Catcheside P."/>
            <person name="Chovatia M."/>
            <person name="Cooper J."/>
            <person name="Damon W."/>
            <person name="Desjardin D."/>
            <person name="Finy P."/>
            <person name="Geml J."/>
            <person name="Haridas S."/>
            <person name="Hughes K."/>
            <person name="Justo A."/>
            <person name="Karasinski D."/>
            <person name="Kautmanova I."/>
            <person name="Kiss B."/>
            <person name="Kocsube S."/>
            <person name="Kotiranta H."/>
            <person name="LaButti K.M."/>
            <person name="Lechner B.E."/>
            <person name="Liimatainen K."/>
            <person name="Lipzen A."/>
            <person name="Lukacs Z."/>
            <person name="Mihaltcheva S."/>
            <person name="Morgado L.N."/>
            <person name="Niskanen T."/>
            <person name="Noordeloos M.E."/>
            <person name="Ohm R.A."/>
            <person name="Ortiz-Santana B."/>
            <person name="Ovrebo C."/>
            <person name="Racz N."/>
            <person name="Riley R."/>
            <person name="Savchenko A."/>
            <person name="Shiryaev A."/>
            <person name="Soop K."/>
            <person name="Spirin V."/>
            <person name="Szebenyi C."/>
            <person name="Tomsovsky M."/>
            <person name="Tulloss R.E."/>
            <person name="Uehling J."/>
            <person name="Grigoriev I.V."/>
            <person name="Vagvolgyi C."/>
            <person name="Papp T."/>
            <person name="Martin F.M."/>
            <person name="Miettinen O."/>
            <person name="Hibbett D.S."/>
            <person name="Nagy L.G."/>
        </authorList>
    </citation>
    <scope>NUCLEOTIDE SEQUENCE [LARGE SCALE GENOMIC DNA]</scope>
    <source>
        <strain evidence="7 8">HHB13444</strain>
    </source>
</reference>
<feature type="compositionally biased region" description="Basic and acidic residues" evidence="5">
    <location>
        <begin position="572"/>
        <end position="587"/>
    </location>
</feature>
<dbReference type="GO" id="GO:0005739">
    <property type="term" value="C:mitochondrion"/>
    <property type="evidence" value="ECO:0007669"/>
    <property type="project" value="UniProtKB-ARBA"/>
</dbReference>
<evidence type="ECO:0000259" key="6">
    <source>
        <dbReference type="Pfam" id="PF01743"/>
    </source>
</evidence>
<evidence type="ECO:0000256" key="5">
    <source>
        <dbReference type="SAM" id="MobiDB-lite"/>
    </source>
</evidence>
<dbReference type="EMBL" id="ML211485">
    <property type="protein sequence ID" value="TFK82450.1"/>
    <property type="molecule type" value="Genomic_DNA"/>
</dbReference>
<sequence length="587" mass="64940">MRFGLFRLRRTTFLDRARATLLTRHFYWIRVPTPDRMAIKLTEEEDTLCNLLDECTRAMKEAEGIQTSCRIAGGWVRDKLLGAQCNDIDIALENMMGVPFAERFVEFCRTKDLAVKAVAKIESNPDQSKHLETARTTILGIELDFVNLRSEEYAENSRIPTQVAFGTPFQDAVRRDITINALFYNVHSREVEDHTGKGLDDLRSGIVRTPLPPKETFTDDPLRVLRCIRFASRFGFTMVPELQEAAKDSLIQDALRVKISRERVGEELDKMMGGRNPLLSIDMIESLLLYPSVFYIPDNMGIKLSGTPDSSKTALRAASILHALVHPGVTASTLSGQTVPSLPPLSPMMLSELSSSTNPLRRLFLAAALTPYHGLTYTQSKGKVRPAVEAVLRDGLKLGAQYHYLDGIPALFAAADLLRTGVADWEGGHMDKPERAWLGVLLRERNVHNSVSGSMWASSLLFALVQELTALWTGDAASIDVEAASSRISAYNKFVARVEELDLPAAVDAKPILDGREVVKMLGASPGPWTGQVLARVVEWQLEHPEGTKQECEAWLVAEQAAGNISTSSGKRVKDADVDGKAKKAKR</sequence>
<dbReference type="InterPro" id="IPR002646">
    <property type="entry name" value="PolA_pol_head_dom"/>
</dbReference>
<evidence type="ECO:0000256" key="3">
    <source>
        <dbReference type="ARBA" id="ARBA00022884"/>
    </source>
</evidence>
<keyword evidence="3 4" id="KW-0694">RNA-binding</keyword>
<dbReference type="CDD" id="cd05398">
    <property type="entry name" value="NT_ClassII-CCAase"/>
    <property type="match status" value="1"/>
</dbReference>
<dbReference type="AlphaFoldDB" id="A0A5C3P2D2"/>
<name>A0A5C3P2D2_9APHY</name>
<protein>
    <recommendedName>
        <fullName evidence="6">Poly A polymerase head domain-containing protein</fullName>
    </recommendedName>
</protein>
<dbReference type="FunCoup" id="A0A5C3P2D2">
    <property type="interactions" value="529"/>
</dbReference>
<dbReference type="SUPFAM" id="SSF81891">
    <property type="entry name" value="Poly A polymerase C-terminal region-like"/>
    <property type="match status" value="1"/>
</dbReference>
<keyword evidence="8" id="KW-1185">Reference proteome</keyword>
<feature type="region of interest" description="Disordered" evidence="5">
    <location>
        <begin position="565"/>
        <end position="587"/>
    </location>
</feature>
<dbReference type="FunFam" id="3.30.460.10:FF:000019">
    <property type="entry name" value="tRNA nucleotidyltransferase cca2"/>
    <property type="match status" value="1"/>
</dbReference>
<organism evidence="7 8">
    <name type="scientific">Polyporus arcularius HHB13444</name>
    <dbReference type="NCBI Taxonomy" id="1314778"/>
    <lineage>
        <taxon>Eukaryota</taxon>
        <taxon>Fungi</taxon>
        <taxon>Dikarya</taxon>
        <taxon>Basidiomycota</taxon>
        <taxon>Agaricomycotina</taxon>
        <taxon>Agaricomycetes</taxon>
        <taxon>Polyporales</taxon>
        <taxon>Polyporaceae</taxon>
        <taxon>Polyporus</taxon>
    </lineage>
</organism>
<comment type="similarity">
    <text evidence="1 4">Belongs to the tRNA nucleotidyltransferase/poly(A) polymerase family.</text>
</comment>